<name>A0A1I6PMF9_9RHOB</name>
<reference evidence="2" key="1">
    <citation type="submission" date="2016-10" db="EMBL/GenBank/DDBJ databases">
        <authorList>
            <person name="Varghese N."/>
            <person name="Submissions S."/>
        </authorList>
    </citation>
    <scope>NUCLEOTIDE SEQUENCE [LARGE SCALE GENOMIC DNA]</scope>
    <source>
        <strain evidence="2">DSM 23422</strain>
    </source>
</reference>
<keyword evidence="2" id="KW-1185">Reference proteome</keyword>
<gene>
    <name evidence="1" type="ORF">SAMN04488040_0244</name>
</gene>
<proteinExistence type="predicted"/>
<dbReference type="Proteomes" id="UP000199239">
    <property type="component" value="Unassembled WGS sequence"/>
</dbReference>
<dbReference type="RefSeq" id="WP_093914537.1">
    <property type="nucleotide sequence ID" value="NZ_FPAJ01000001.1"/>
</dbReference>
<evidence type="ECO:0000313" key="2">
    <source>
        <dbReference type="Proteomes" id="UP000199239"/>
    </source>
</evidence>
<dbReference type="EMBL" id="FPAJ01000001">
    <property type="protein sequence ID" value="SFS41403.1"/>
    <property type="molecule type" value="Genomic_DNA"/>
</dbReference>
<dbReference type="AlphaFoldDB" id="A0A1I6PMF9"/>
<accession>A0A1I6PMF9</accession>
<protein>
    <submittedName>
        <fullName evidence="1">Uncharacterized protein</fullName>
    </submittedName>
</protein>
<evidence type="ECO:0000313" key="1">
    <source>
        <dbReference type="EMBL" id="SFS41403.1"/>
    </source>
</evidence>
<organism evidence="1 2">
    <name type="scientific">Sulfitobacter marinus</name>
    <dbReference type="NCBI Taxonomy" id="394264"/>
    <lineage>
        <taxon>Bacteria</taxon>
        <taxon>Pseudomonadati</taxon>
        <taxon>Pseudomonadota</taxon>
        <taxon>Alphaproteobacteria</taxon>
        <taxon>Rhodobacterales</taxon>
        <taxon>Roseobacteraceae</taxon>
        <taxon>Sulfitobacter</taxon>
    </lineage>
</organism>
<dbReference type="STRING" id="394264.SAMN04488040_0244"/>
<dbReference type="OrthoDB" id="7724357at2"/>
<sequence>MSVELSHREFLLALTADAVMQARIARDQLYDVIIPSLPPLRRAIAEAVKRHLNADALLTEPFLHDLEILIDFMRVEIEKDVQTTWIADEHNVHGGHHQRHFDTRTHSLAVAVGHLIGLYEAVTEVIDTVQAERLMDDLLQG</sequence>